<protein>
    <submittedName>
        <fullName evidence="1">Uncharacterized protein</fullName>
    </submittedName>
</protein>
<reference evidence="1 2" key="1">
    <citation type="submission" date="2019-08" db="EMBL/GenBank/DDBJ databases">
        <title>Genomic characterization of a novel candidate phylum (ARYD3) from a high temperature, high salinity tertiary oil reservoir in north central Oklahoma, USA.</title>
        <authorList>
            <person name="Youssef N.H."/>
            <person name="Yadav A."/>
            <person name="Elshahed M.S."/>
        </authorList>
    </citation>
    <scope>NUCLEOTIDE SEQUENCE [LARGE SCALE GENOMIC DNA]</scope>
    <source>
        <strain evidence="1">ARYD1</strain>
    </source>
</reference>
<accession>A0A5D0MSJ2</accession>
<name>A0A5D0MSJ2_FLESI</name>
<dbReference type="InterPro" id="IPR045613">
    <property type="entry name" value="DUF6448"/>
</dbReference>
<comment type="caution">
    <text evidence="1">The sequence shown here is derived from an EMBL/GenBank/DDBJ whole genome shotgun (WGS) entry which is preliminary data.</text>
</comment>
<organism evidence="1 2">
    <name type="scientific">Flexistipes sinusarabici</name>
    <dbReference type="NCBI Taxonomy" id="2352"/>
    <lineage>
        <taxon>Bacteria</taxon>
        <taxon>Pseudomonadati</taxon>
        <taxon>Deferribacterota</taxon>
        <taxon>Deferribacteres</taxon>
        <taxon>Deferribacterales</taxon>
        <taxon>Flexistipitaceae</taxon>
        <taxon>Flexistipes</taxon>
    </lineage>
</organism>
<evidence type="ECO:0000313" key="1">
    <source>
        <dbReference type="EMBL" id="TYB35103.1"/>
    </source>
</evidence>
<proteinExistence type="predicted"/>
<dbReference type="Proteomes" id="UP000323337">
    <property type="component" value="Unassembled WGS sequence"/>
</dbReference>
<gene>
    <name evidence="1" type="ORF">FXF49_01685</name>
</gene>
<dbReference type="RefSeq" id="WP_303700184.1">
    <property type="nucleotide sequence ID" value="NZ_VSIV01000046.1"/>
</dbReference>
<dbReference type="AlphaFoldDB" id="A0A5D0MSJ2"/>
<evidence type="ECO:0000313" key="2">
    <source>
        <dbReference type="Proteomes" id="UP000323337"/>
    </source>
</evidence>
<sequence>MPPHCDTKDGPVAEAVNKALETENVNYILIWIPKSEENELKSVFEKALKARKLGKEARDVADFWVLETAVRLHRAGEGAPYTGIKPAGLDEGPVVPKAENAIVTGDPKEVIDFMKQTVEKELQRRFDLVYSKKNYNVNDVAAGREYIDAFIGFVVYSHHLYQNIFGSEEHEE</sequence>
<dbReference type="Pfam" id="PF20046">
    <property type="entry name" value="DUF6448"/>
    <property type="match status" value="1"/>
</dbReference>
<dbReference type="EMBL" id="VSIV01000046">
    <property type="protein sequence ID" value="TYB35103.1"/>
    <property type="molecule type" value="Genomic_DNA"/>
</dbReference>